<dbReference type="InterPro" id="IPR014001">
    <property type="entry name" value="Helicase_ATP-bd"/>
</dbReference>
<dbReference type="Proteomes" id="UP000019487">
    <property type="component" value="Unassembled WGS sequence"/>
</dbReference>
<evidence type="ECO:0000256" key="5">
    <source>
        <dbReference type="ARBA" id="ARBA00023242"/>
    </source>
</evidence>
<gene>
    <name evidence="9" type="ORF">SBOR_3108</name>
</gene>
<evidence type="ECO:0000259" key="8">
    <source>
        <dbReference type="PROSITE" id="PS51192"/>
    </source>
</evidence>
<name>W9CKW0_SCLBF</name>
<evidence type="ECO:0000256" key="6">
    <source>
        <dbReference type="RuleBase" id="RU365068"/>
    </source>
</evidence>
<proteinExistence type="inferred from homology"/>
<evidence type="ECO:0000256" key="3">
    <source>
        <dbReference type="ARBA" id="ARBA00022840"/>
    </source>
</evidence>
<comment type="domain">
    <text evidence="6">The Q motif is unique to and characteristic of the DEAD box family of RNA helicases and controls ATP binding and hydrolysis.</text>
</comment>
<dbReference type="SMART" id="SM00490">
    <property type="entry name" value="HELICc"/>
    <property type="match status" value="1"/>
</dbReference>
<comment type="catalytic activity">
    <reaction evidence="6">
        <text>ATP + H2O = ADP + phosphate + H(+)</text>
        <dbReference type="Rhea" id="RHEA:13065"/>
        <dbReference type="ChEBI" id="CHEBI:15377"/>
        <dbReference type="ChEBI" id="CHEBI:15378"/>
        <dbReference type="ChEBI" id="CHEBI:30616"/>
        <dbReference type="ChEBI" id="CHEBI:43474"/>
        <dbReference type="ChEBI" id="CHEBI:456216"/>
        <dbReference type="EC" id="3.6.4.13"/>
    </reaction>
</comment>
<dbReference type="EC" id="3.6.4.13" evidence="6"/>
<dbReference type="Gene3D" id="3.40.50.300">
    <property type="entry name" value="P-loop containing nucleotide triphosphate hydrolases"/>
    <property type="match status" value="2"/>
</dbReference>
<keyword evidence="5" id="KW-0539">Nucleus</keyword>
<dbReference type="InterPro" id="IPR001650">
    <property type="entry name" value="Helicase_C-like"/>
</dbReference>
<dbReference type="STRING" id="1432307.W9CKW0"/>
<keyword evidence="4 6" id="KW-0694">RNA-binding</keyword>
<dbReference type="GO" id="GO:0005524">
    <property type="term" value="F:ATP binding"/>
    <property type="evidence" value="ECO:0007669"/>
    <property type="project" value="UniProtKB-UniRule"/>
</dbReference>
<dbReference type="Pfam" id="PF00271">
    <property type="entry name" value="Helicase_C"/>
    <property type="match status" value="1"/>
</dbReference>
<dbReference type="GO" id="GO:0003724">
    <property type="term" value="F:RNA helicase activity"/>
    <property type="evidence" value="ECO:0007669"/>
    <property type="project" value="UniProtKB-EC"/>
</dbReference>
<evidence type="ECO:0000313" key="10">
    <source>
        <dbReference type="Proteomes" id="UP000019487"/>
    </source>
</evidence>
<keyword evidence="6" id="KW-0347">Helicase</keyword>
<keyword evidence="3 6" id="KW-0067">ATP-binding</keyword>
<dbReference type="GO" id="GO:0003723">
    <property type="term" value="F:RNA binding"/>
    <property type="evidence" value="ECO:0007669"/>
    <property type="project" value="UniProtKB-UniRule"/>
</dbReference>
<feature type="domain" description="Helicase ATP-binding" evidence="8">
    <location>
        <begin position="36"/>
        <end position="234"/>
    </location>
</feature>
<accession>W9CKW0</accession>
<keyword evidence="1 6" id="KW-0547">Nucleotide-binding</keyword>
<keyword evidence="2 6" id="KW-0378">Hydrolase</keyword>
<feature type="region of interest" description="Disordered" evidence="7">
    <location>
        <begin position="1"/>
        <end position="20"/>
    </location>
</feature>
<dbReference type="SMART" id="SM00487">
    <property type="entry name" value="DEXDc"/>
    <property type="match status" value="1"/>
</dbReference>
<organism evidence="9 10">
    <name type="scientific">Sclerotinia borealis (strain F-4128)</name>
    <dbReference type="NCBI Taxonomy" id="1432307"/>
    <lineage>
        <taxon>Eukaryota</taxon>
        <taxon>Fungi</taxon>
        <taxon>Dikarya</taxon>
        <taxon>Ascomycota</taxon>
        <taxon>Pezizomycotina</taxon>
        <taxon>Leotiomycetes</taxon>
        <taxon>Helotiales</taxon>
        <taxon>Sclerotiniaceae</taxon>
        <taxon>Sclerotinia</taxon>
    </lineage>
</organism>
<dbReference type="InterPro" id="IPR011545">
    <property type="entry name" value="DEAD/DEAH_box_helicase_dom"/>
</dbReference>
<protein>
    <recommendedName>
        <fullName evidence="6">ATP-dependent RNA helicase</fullName>
        <ecNumber evidence="6">3.6.4.13</ecNumber>
    </recommendedName>
</protein>
<dbReference type="HOGENOM" id="CLU_531167_0_0_1"/>
<dbReference type="InterPro" id="IPR027417">
    <property type="entry name" value="P-loop_NTPase"/>
</dbReference>
<dbReference type="AlphaFoldDB" id="W9CKW0"/>
<evidence type="ECO:0000256" key="2">
    <source>
        <dbReference type="ARBA" id="ARBA00022801"/>
    </source>
</evidence>
<evidence type="ECO:0000256" key="1">
    <source>
        <dbReference type="ARBA" id="ARBA00022741"/>
    </source>
</evidence>
<evidence type="ECO:0000256" key="7">
    <source>
        <dbReference type="SAM" id="MobiDB-lite"/>
    </source>
</evidence>
<keyword evidence="10" id="KW-1185">Reference proteome</keyword>
<dbReference type="PROSITE" id="PS51192">
    <property type="entry name" value="HELICASE_ATP_BIND_1"/>
    <property type="match status" value="1"/>
</dbReference>
<dbReference type="OrthoDB" id="10388615at2759"/>
<dbReference type="SUPFAM" id="SSF52540">
    <property type="entry name" value="P-loop containing nucleoside triphosphate hydrolases"/>
    <property type="match status" value="1"/>
</dbReference>
<evidence type="ECO:0000313" key="9">
    <source>
        <dbReference type="EMBL" id="ESZ96486.1"/>
    </source>
</evidence>
<dbReference type="Pfam" id="PF00270">
    <property type="entry name" value="DEAD"/>
    <property type="match status" value="1"/>
</dbReference>
<dbReference type="GO" id="GO:0016787">
    <property type="term" value="F:hydrolase activity"/>
    <property type="evidence" value="ECO:0007669"/>
    <property type="project" value="UniProtKB-KW"/>
</dbReference>
<sequence>MTEQVESAGKTAGPHDEVQDLPKKFAQPYHHVNEDARLSLEKSHVIIGVPSGAGKTIATALCLIYTDSRNASRSRWFKFKDYDRVTKQKIAVSLQLVPVEPRVIVLCATAPLVSKHFLNYSACLSDEASSLGKKDIQVGVCCGSFPSASGQADDICKRKVDIIIATPGRLMSFIRRKMISLSKLTHLVIDEAHCFLPGGRRQEKWNNELTGERGLYSYMKCQCYNSDPMIVLISPFNLMEMAGVMTLCEIDDVIKIELEGLKNKPLRGDATSRIRHAIHIIKGPAKDARSQFDHISKFVDSAFDHSNGAVKRVVIFVSSKETVEHMQAFFARNDIGAPTPHTRHMRDSRGRLLVPLHGGLVKYQENIDLLITNQSSKTSQEPIVIIATDGLSAGINLHVDLVIQAEPPGGLREKISIDAGFQITINRSERAGRKGFRGLHVVLYYCENLDSQLHAGMLCQMMDYHGNTEDIHQIREHALLSPDDIKPVFTEEVQSGDATVEEGNGFGSADWKK</sequence>
<comment type="similarity">
    <text evidence="6">Belongs to the DEAD box helicase family.</text>
</comment>
<reference evidence="9 10" key="1">
    <citation type="journal article" date="2014" name="Genome Announc.">
        <title>Draft genome sequence of Sclerotinia borealis, a psychrophilic plant pathogenic fungus.</title>
        <authorList>
            <person name="Mardanov A.V."/>
            <person name="Beletsky A.V."/>
            <person name="Kadnikov V.V."/>
            <person name="Ignatov A.N."/>
            <person name="Ravin N.V."/>
        </authorList>
    </citation>
    <scope>NUCLEOTIDE SEQUENCE [LARGE SCALE GENOMIC DNA]</scope>
    <source>
        <strain evidence="10">F-4157</strain>
    </source>
</reference>
<comment type="caution">
    <text evidence="9">The sequence shown here is derived from an EMBL/GenBank/DDBJ whole genome shotgun (WGS) entry which is preliminary data.</text>
</comment>
<dbReference type="EMBL" id="AYSA01000136">
    <property type="protein sequence ID" value="ESZ96486.1"/>
    <property type="molecule type" value="Genomic_DNA"/>
</dbReference>
<comment type="function">
    <text evidence="6">RNA helicase.</text>
</comment>
<evidence type="ECO:0000256" key="4">
    <source>
        <dbReference type="ARBA" id="ARBA00022884"/>
    </source>
</evidence>
<dbReference type="PANTHER" id="PTHR24031">
    <property type="entry name" value="RNA HELICASE"/>
    <property type="match status" value="1"/>
</dbReference>